<gene>
    <name evidence="2" type="primary">PmlGA01_090022600</name>
    <name evidence="2" type="ORF">PMLGA01_090022600</name>
</gene>
<sequence length="542" mass="64670">MASSLLLKSLICGLPLGGILFSEIRRVKKIREDERLNKSLFLKNFNRNNIITKKKEEGNNFIVYTGEKHNFNLNTQGTEGKKKVKEKEQVEMEMEVEDGELEEVLNYFYGKAWGYTTDYEIDISLNTGDLIFIKHDLYNINFFKRIMLKINRYFQNGNSDYDEIGIILKKYNISYVYIQNVINRKDKLIRYSYFLQKYKPSVVSLRRFISDDENIKIELKKNIEESLISIDKEINDHNNFSIFFVDLLYNAFKQTVHQIINKMYHSKGNLYNDYNNRMYNKISSNIDINNLINMLLFRSFNLFFYFITYISEKSFNIDLSNNDKRILLKNVEETKKYIGATLSKDSLLNYEFPINSFTCFPFIEKDYNLIKDKNNFIYQKLNGQVQKEVENFVSLMVENEHTLTDSIEYMNNAKKKEEKNRQGKRGEMESTSSYVCYSNYFSKKINFFFEKLFLKLKNYTIRTNDHVYDIYKKTHLLPSIKNYNSSLSLFLCLNNFYKPLNTQNVLGDKFSIPKLSNLFHVRQEETEKRQKYFYQFNKVPKA</sequence>
<accession>A0A1C3KCN9</accession>
<dbReference type="AlphaFoldDB" id="A0A1C3KCN9"/>
<keyword evidence="1" id="KW-0732">Signal</keyword>
<organism evidence="2 3">
    <name type="scientific">Plasmodium malariae</name>
    <dbReference type="NCBI Taxonomy" id="5858"/>
    <lineage>
        <taxon>Eukaryota</taxon>
        <taxon>Sar</taxon>
        <taxon>Alveolata</taxon>
        <taxon>Apicomplexa</taxon>
        <taxon>Aconoidasida</taxon>
        <taxon>Haemosporida</taxon>
        <taxon>Plasmodiidae</taxon>
        <taxon>Plasmodium</taxon>
        <taxon>Plasmodium (Plasmodium)</taxon>
    </lineage>
</organism>
<name>A0A1C3KCN9_PLAMA</name>
<protein>
    <submittedName>
        <fullName evidence="2">Uncharacterized protein</fullName>
    </submittedName>
</protein>
<proteinExistence type="predicted"/>
<feature type="signal peptide" evidence="1">
    <location>
        <begin position="1"/>
        <end position="21"/>
    </location>
</feature>
<reference evidence="2 3" key="1">
    <citation type="submission" date="2016-06" db="EMBL/GenBank/DDBJ databases">
        <authorList>
            <consortium name="Pathogen Informatics"/>
        </authorList>
    </citation>
    <scope>NUCLEOTIDE SEQUENCE [LARGE SCALE GENOMIC DNA]</scope>
    <source>
        <strain evidence="2">PmlGA01</strain>
    </source>
</reference>
<dbReference type="Proteomes" id="UP000219799">
    <property type="component" value="Chromosome 9"/>
</dbReference>
<feature type="chain" id="PRO_5008677667" evidence="1">
    <location>
        <begin position="22"/>
        <end position="542"/>
    </location>
</feature>
<evidence type="ECO:0000256" key="1">
    <source>
        <dbReference type="SAM" id="SignalP"/>
    </source>
</evidence>
<dbReference type="VEuPathDB" id="PlasmoDB:PmUG01_09030700"/>
<evidence type="ECO:0000313" key="2">
    <source>
        <dbReference type="EMBL" id="SBT71317.1"/>
    </source>
</evidence>
<dbReference type="EMBL" id="LT594497">
    <property type="protein sequence ID" value="SBT71317.1"/>
    <property type="molecule type" value="Genomic_DNA"/>
</dbReference>
<evidence type="ECO:0000313" key="3">
    <source>
        <dbReference type="Proteomes" id="UP000219799"/>
    </source>
</evidence>